<dbReference type="AlphaFoldDB" id="A0AA41UWH4"/>
<keyword evidence="3" id="KW-1185">Reference proteome</keyword>
<dbReference type="Pfam" id="PF12146">
    <property type="entry name" value="Hydrolase_4"/>
    <property type="match status" value="1"/>
</dbReference>
<evidence type="ECO:0000313" key="2">
    <source>
        <dbReference type="EMBL" id="MCL7025310.1"/>
    </source>
</evidence>
<gene>
    <name evidence="2" type="ORF">MKW94_019599</name>
</gene>
<dbReference type="InterPro" id="IPR029058">
    <property type="entry name" value="AB_hydrolase_fold"/>
</dbReference>
<evidence type="ECO:0000313" key="3">
    <source>
        <dbReference type="Proteomes" id="UP001177140"/>
    </source>
</evidence>
<organism evidence="2 3">
    <name type="scientific">Papaver nudicaule</name>
    <name type="common">Iceland poppy</name>
    <dbReference type="NCBI Taxonomy" id="74823"/>
    <lineage>
        <taxon>Eukaryota</taxon>
        <taxon>Viridiplantae</taxon>
        <taxon>Streptophyta</taxon>
        <taxon>Embryophyta</taxon>
        <taxon>Tracheophyta</taxon>
        <taxon>Spermatophyta</taxon>
        <taxon>Magnoliopsida</taxon>
        <taxon>Ranunculales</taxon>
        <taxon>Papaveraceae</taxon>
        <taxon>Papaveroideae</taxon>
        <taxon>Papaver</taxon>
    </lineage>
</organism>
<dbReference type="Gene3D" id="3.40.50.1820">
    <property type="entry name" value="alpha/beta hydrolase"/>
    <property type="match status" value="1"/>
</dbReference>
<comment type="caution">
    <text evidence="2">The sequence shown here is derived from an EMBL/GenBank/DDBJ whole genome shotgun (WGS) entry which is preliminary data.</text>
</comment>
<feature type="domain" description="Serine aminopeptidase S33" evidence="1">
    <location>
        <begin position="36"/>
        <end position="137"/>
    </location>
</feature>
<protein>
    <recommendedName>
        <fullName evidence="1">Serine aminopeptidase S33 domain-containing protein</fullName>
    </recommendedName>
</protein>
<accession>A0AA41UWH4</accession>
<sequence>MAESLQPQSSVIEQQRIVIRNKYGENLVGILHETGSKEVIILCHGFTSNKECPINLNVADALTKEGISAFRFDFSGNGESEGAFEFGNYNKEADDLHSIVQYFSGMKRVTGGILGHSKGGDTVLVYASKYHDVPIVINVSGRYHMEKGIEERLGKDFIDRIKENGFIDVMDGEGNIWYRVTEESLLERLATDMSALCLSISKDCSVFTVHGSEDECIPVEDAFEFAKSIHNHKLHIVEGADHCYNDHQSELVEVVVNFIKESLEVDNTKPSVGASL</sequence>
<dbReference type="EMBL" id="JAJJMA010043992">
    <property type="protein sequence ID" value="MCL7025310.1"/>
    <property type="molecule type" value="Genomic_DNA"/>
</dbReference>
<reference evidence="2" key="1">
    <citation type="submission" date="2022-03" db="EMBL/GenBank/DDBJ databases">
        <title>A functionally conserved STORR gene fusion in Papaver species that diverged 16.8 million years ago.</title>
        <authorList>
            <person name="Catania T."/>
        </authorList>
    </citation>
    <scope>NUCLEOTIDE SEQUENCE</scope>
    <source>
        <strain evidence="2">S-191538</strain>
    </source>
</reference>
<evidence type="ECO:0000259" key="1">
    <source>
        <dbReference type="Pfam" id="PF12146"/>
    </source>
</evidence>
<dbReference type="PANTHER" id="PTHR42886:SF53">
    <property type="entry name" value="ALPHA_BETA-HYDROLASES SUPERFAMILY PROTEIN"/>
    <property type="match status" value="1"/>
</dbReference>
<name>A0AA41UWH4_PAPNU</name>
<dbReference type="InterPro" id="IPR022742">
    <property type="entry name" value="Hydrolase_4"/>
</dbReference>
<dbReference type="PANTHER" id="PTHR42886">
    <property type="entry name" value="RE40534P-RELATED"/>
    <property type="match status" value="1"/>
</dbReference>
<dbReference type="Proteomes" id="UP001177140">
    <property type="component" value="Unassembled WGS sequence"/>
</dbReference>
<dbReference type="SUPFAM" id="SSF53474">
    <property type="entry name" value="alpha/beta-Hydrolases"/>
    <property type="match status" value="1"/>
</dbReference>
<proteinExistence type="predicted"/>